<comment type="caution">
    <text evidence="1">The sequence shown here is derived from an EMBL/GenBank/DDBJ whole genome shotgun (WGS) entry which is preliminary data.</text>
</comment>
<dbReference type="InterPro" id="IPR013078">
    <property type="entry name" value="His_Pase_superF_clade-1"/>
</dbReference>
<evidence type="ECO:0000313" key="2">
    <source>
        <dbReference type="Proteomes" id="UP001501337"/>
    </source>
</evidence>
<dbReference type="PANTHER" id="PTHR48100">
    <property type="entry name" value="BROAD-SPECIFICITY PHOSPHATASE YOR283W-RELATED"/>
    <property type="match status" value="1"/>
</dbReference>
<dbReference type="RefSeq" id="WP_344806219.1">
    <property type="nucleotide sequence ID" value="NZ_BAABBO010000009.1"/>
</dbReference>
<sequence length="205" mass="23010">MIVLVRHTRVAVPPGTIYGHSDVALADSFDSEAEEVLQRLGTLLNEQACSDSGLQVRIHSSPLSRCMRLARHIEAGLGPSHRHMLTIRRPITVDTRLREMNFGDWEKKTWTAISEIGGKLWGERWETQATPNGEGFPQLYERARAFHEDLTLAKEGDDLPSVDIVVTHSGVIRCLHAHVQGLPRREAFSLSPDFGSVRRLQPPQH</sequence>
<name>A0ABP7PD49_9GAMM</name>
<keyword evidence="2" id="KW-1185">Reference proteome</keyword>
<gene>
    <name evidence="1" type="primary">cobC</name>
    <name evidence="1" type="ORF">GCM10022278_21920</name>
</gene>
<dbReference type="SUPFAM" id="SSF53254">
    <property type="entry name" value="Phosphoglycerate mutase-like"/>
    <property type="match status" value="1"/>
</dbReference>
<organism evidence="1 2">
    <name type="scientific">Allohahella marinimesophila</name>
    <dbReference type="NCBI Taxonomy" id="1054972"/>
    <lineage>
        <taxon>Bacteria</taxon>
        <taxon>Pseudomonadati</taxon>
        <taxon>Pseudomonadota</taxon>
        <taxon>Gammaproteobacteria</taxon>
        <taxon>Oceanospirillales</taxon>
        <taxon>Hahellaceae</taxon>
        <taxon>Allohahella</taxon>
    </lineage>
</organism>
<dbReference type="CDD" id="cd07067">
    <property type="entry name" value="HP_PGM_like"/>
    <property type="match status" value="1"/>
</dbReference>
<dbReference type="InterPro" id="IPR050275">
    <property type="entry name" value="PGM_Phosphatase"/>
</dbReference>
<dbReference type="Pfam" id="PF00300">
    <property type="entry name" value="His_Phos_1"/>
    <property type="match status" value="1"/>
</dbReference>
<dbReference type="Gene3D" id="3.40.50.1240">
    <property type="entry name" value="Phosphoglycerate mutase-like"/>
    <property type="match status" value="1"/>
</dbReference>
<dbReference type="InterPro" id="IPR029033">
    <property type="entry name" value="His_PPase_superfam"/>
</dbReference>
<proteinExistence type="predicted"/>
<dbReference type="Proteomes" id="UP001501337">
    <property type="component" value="Unassembled WGS sequence"/>
</dbReference>
<protein>
    <submittedName>
        <fullName evidence="1">Alpha-ribazole phosphatase</fullName>
    </submittedName>
</protein>
<dbReference type="PANTHER" id="PTHR48100:SF1">
    <property type="entry name" value="HISTIDINE PHOSPHATASE FAMILY PROTEIN-RELATED"/>
    <property type="match status" value="1"/>
</dbReference>
<evidence type="ECO:0000313" key="1">
    <source>
        <dbReference type="EMBL" id="GAA3963729.1"/>
    </source>
</evidence>
<reference evidence="2" key="1">
    <citation type="journal article" date="2019" name="Int. J. Syst. Evol. Microbiol.">
        <title>The Global Catalogue of Microorganisms (GCM) 10K type strain sequencing project: providing services to taxonomists for standard genome sequencing and annotation.</title>
        <authorList>
            <consortium name="The Broad Institute Genomics Platform"/>
            <consortium name="The Broad Institute Genome Sequencing Center for Infectious Disease"/>
            <person name="Wu L."/>
            <person name="Ma J."/>
        </authorList>
    </citation>
    <scope>NUCLEOTIDE SEQUENCE [LARGE SCALE GENOMIC DNA]</scope>
    <source>
        <strain evidence="2">JCM 17555</strain>
    </source>
</reference>
<dbReference type="SMART" id="SM00855">
    <property type="entry name" value="PGAM"/>
    <property type="match status" value="1"/>
</dbReference>
<accession>A0ABP7PD49</accession>
<dbReference type="EMBL" id="BAABBO010000009">
    <property type="protein sequence ID" value="GAA3963729.1"/>
    <property type="molecule type" value="Genomic_DNA"/>
</dbReference>